<dbReference type="InterPro" id="IPR037185">
    <property type="entry name" value="EmrE-like"/>
</dbReference>
<comment type="subcellular location">
    <subcellularLocation>
        <location evidence="1">Membrane</location>
        <topology evidence="1">Multi-pass membrane protein</topology>
    </subcellularLocation>
</comment>
<sequence length="559" mass="61970">MMLSATPYDDEDSDGNMGVPLSPALSAGSNSTDDSSRRRTSPPTGRKTLPMHRIRQQHTHPTEEHDDGYPDDISRSPLHADEGNSTMREMVCKYVIEKPKALVIGQLLAFWLASTGAVQSKLHLDCNLSAPMFSTLSFYVPLSIFCIGLLMREERRNKIQEYSSPLSDLDDVFSMQHESEHGTGFPNVTNQSSHERSETVSRLSAKPEKRNHLLSRWSECSPTTETAEDHSCYVNGNDNVGSIGDVNSRSFVQSKPYSFFGLIPLMIPKRKYAMVALLDVYAQYTTILAYKYTTNTNVALFDAFAIPSAIVISRCFFGRRYTKVHLVAVLACVVGIALNVLEDYREDEKVATEDVSQESEQEQYIAAEYPHKIAGDALAITGGILFGISNTLQEVTVKDGSLVEYLGCFTFFASIIAAIQAMFFERQEIMNFYSQSSDETCSKSEGEFLFFLFAVGGIVTYAGIGAFLQLSDAAFFNLSMLTGDAWAVVFSVFAEGIKPPPTFYVALAITLSGVIIYETAPSPVVDSQQEEDIGDLQLTENGSTRRRDDQIEQDEHMIT</sequence>
<feature type="region of interest" description="Disordered" evidence="7">
    <location>
        <begin position="526"/>
        <end position="559"/>
    </location>
</feature>
<dbReference type="AlphaFoldDB" id="A0ABD3QER1"/>
<evidence type="ECO:0000256" key="8">
    <source>
        <dbReference type="SAM" id="Phobius"/>
    </source>
</evidence>
<comment type="similarity">
    <text evidence="2">Belongs to the SLC35F solute transporter family.</text>
</comment>
<accession>A0ABD3QER1</accession>
<feature type="transmembrane region" description="Helical" evidence="8">
    <location>
        <begin position="324"/>
        <end position="341"/>
    </location>
</feature>
<evidence type="ECO:0000256" key="4">
    <source>
        <dbReference type="ARBA" id="ARBA00022692"/>
    </source>
</evidence>
<dbReference type="Pfam" id="PF06027">
    <property type="entry name" value="SLC35F"/>
    <property type="match status" value="1"/>
</dbReference>
<feature type="region of interest" description="Disordered" evidence="7">
    <location>
        <begin position="1"/>
        <end position="82"/>
    </location>
</feature>
<feature type="compositionally biased region" description="Basic and acidic residues" evidence="7">
    <location>
        <begin position="193"/>
        <end position="210"/>
    </location>
</feature>
<dbReference type="PANTHER" id="PTHR14233:SF4">
    <property type="entry name" value="SOLUTE CARRIER FAMILY 35 MEMBER F2"/>
    <property type="match status" value="1"/>
</dbReference>
<comment type="caution">
    <text evidence="9">The sequence shown here is derived from an EMBL/GenBank/DDBJ whole genome shotgun (WGS) entry which is preliminary data.</text>
</comment>
<evidence type="ECO:0000313" key="9">
    <source>
        <dbReference type="EMBL" id="KAL3796635.1"/>
    </source>
</evidence>
<feature type="transmembrane region" description="Helical" evidence="8">
    <location>
        <begin position="130"/>
        <end position="151"/>
    </location>
</feature>
<keyword evidence="5 8" id="KW-1133">Transmembrane helix</keyword>
<feature type="region of interest" description="Disordered" evidence="7">
    <location>
        <begin position="178"/>
        <end position="210"/>
    </location>
</feature>
<feature type="transmembrane region" description="Helical" evidence="8">
    <location>
        <begin position="402"/>
        <end position="424"/>
    </location>
</feature>
<proteinExistence type="inferred from homology"/>
<keyword evidence="4 8" id="KW-0812">Transmembrane</keyword>
<evidence type="ECO:0000256" key="7">
    <source>
        <dbReference type="SAM" id="MobiDB-lite"/>
    </source>
</evidence>
<feature type="transmembrane region" description="Helical" evidence="8">
    <location>
        <begin position="448"/>
        <end position="468"/>
    </location>
</feature>
<gene>
    <name evidence="9" type="ORF">ACHAW5_008910</name>
</gene>
<feature type="compositionally biased region" description="Basic and acidic residues" evidence="7">
    <location>
        <begin position="543"/>
        <end position="559"/>
    </location>
</feature>
<feature type="compositionally biased region" description="Basic residues" evidence="7">
    <location>
        <begin position="49"/>
        <end position="58"/>
    </location>
</feature>
<dbReference type="PANTHER" id="PTHR14233">
    <property type="entry name" value="DUF914-RELATED"/>
    <property type="match status" value="1"/>
</dbReference>
<dbReference type="InterPro" id="IPR052221">
    <property type="entry name" value="SLC35F_Transporter"/>
</dbReference>
<dbReference type="Proteomes" id="UP001530315">
    <property type="component" value="Unassembled WGS sequence"/>
</dbReference>
<dbReference type="SUPFAM" id="SSF103481">
    <property type="entry name" value="Multidrug resistance efflux transporter EmrE"/>
    <property type="match status" value="1"/>
</dbReference>
<feature type="compositionally biased region" description="Basic and acidic residues" evidence="7">
    <location>
        <begin position="72"/>
        <end position="82"/>
    </location>
</feature>
<evidence type="ECO:0000256" key="1">
    <source>
        <dbReference type="ARBA" id="ARBA00004141"/>
    </source>
</evidence>
<dbReference type="EMBL" id="JALLAZ020000380">
    <property type="protein sequence ID" value="KAL3796635.1"/>
    <property type="molecule type" value="Genomic_DNA"/>
</dbReference>
<feature type="transmembrane region" description="Helical" evidence="8">
    <location>
        <begin position="101"/>
        <end position="118"/>
    </location>
</feature>
<keyword evidence="6 8" id="KW-0472">Membrane</keyword>
<evidence type="ECO:0000256" key="5">
    <source>
        <dbReference type="ARBA" id="ARBA00022989"/>
    </source>
</evidence>
<evidence type="ECO:0000256" key="3">
    <source>
        <dbReference type="ARBA" id="ARBA00022448"/>
    </source>
</evidence>
<organism evidence="9 10">
    <name type="scientific">Stephanodiscus triporus</name>
    <dbReference type="NCBI Taxonomy" id="2934178"/>
    <lineage>
        <taxon>Eukaryota</taxon>
        <taxon>Sar</taxon>
        <taxon>Stramenopiles</taxon>
        <taxon>Ochrophyta</taxon>
        <taxon>Bacillariophyta</taxon>
        <taxon>Coscinodiscophyceae</taxon>
        <taxon>Thalassiosirophycidae</taxon>
        <taxon>Stephanodiscales</taxon>
        <taxon>Stephanodiscaceae</taxon>
        <taxon>Stephanodiscus</taxon>
    </lineage>
</organism>
<evidence type="ECO:0000256" key="2">
    <source>
        <dbReference type="ARBA" id="ARBA00007863"/>
    </source>
</evidence>
<dbReference type="InterPro" id="IPR009262">
    <property type="entry name" value="SLC35_F1/F2/F6"/>
</dbReference>
<keyword evidence="10" id="KW-1185">Reference proteome</keyword>
<protein>
    <recommendedName>
        <fullName evidence="11">EamA domain-containing protein</fullName>
    </recommendedName>
</protein>
<keyword evidence="3" id="KW-0813">Transport</keyword>
<reference evidence="9 10" key="1">
    <citation type="submission" date="2024-10" db="EMBL/GenBank/DDBJ databases">
        <title>Updated reference genomes for cyclostephanoid diatoms.</title>
        <authorList>
            <person name="Roberts W.R."/>
            <person name="Alverson A.J."/>
        </authorList>
    </citation>
    <scope>NUCLEOTIDE SEQUENCE [LARGE SCALE GENOMIC DNA]</scope>
    <source>
        <strain evidence="9 10">AJA276-08</strain>
    </source>
</reference>
<dbReference type="GO" id="GO:0016020">
    <property type="term" value="C:membrane"/>
    <property type="evidence" value="ECO:0007669"/>
    <property type="project" value="UniProtKB-SubCell"/>
</dbReference>
<evidence type="ECO:0008006" key="11">
    <source>
        <dbReference type="Google" id="ProtNLM"/>
    </source>
</evidence>
<evidence type="ECO:0000256" key="6">
    <source>
        <dbReference type="ARBA" id="ARBA00023136"/>
    </source>
</evidence>
<name>A0ABD3QER1_9STRA</name>
<evidence type="ECO:0000313" key="10">
    <source>
        <dbReference type="Proteomes" id="UP001530315"/>
    </source>
</evidence>